<organism evidence="2 3">
    <name type="scientific">Candidatus Arcanibacter lacustris</name>
    <dbReference type="NCBI Taxonomy" id="1607817"/>
    <lineage>
        <taxon>Bacteria</taxon>
        <taxon>Pseudomonadati</taxon>
        <taxon>Pseudomonadota</taxon>
        <taxon>Alphaproteobacteria</taxon>
        <taxon>Rickettsiales</taxon>
        <taxon>Candidatus Arcanibacter</taxon>
    </lineage>
</organism>
<name>A0A0F5MP02_9RICK</name>
<dbReference type="GO" id="GO:0004803">
    <property type="term" value="F:transposase activity"/>
    <property type="evidence" value="ECO:0007669"/>
    <property type="project" value="InterPro"/>
</dbReference>
<sequence length="407" mass="46513">MLDILKETDLRVGLTTELINMVDKTSIPNDLLRQRLLLCIFAIATNTEFKKISIGIDGTDAADLSYVRKRFLTPEAMRYIIAKLINGTLSIRDKEIWGDELNCSFASDSTKFASLEQNLMSEYHIRYKGSGILAYWHVDRKALCISSQIMRCSTSEIGAMLSGIINHASNAKVKNHSTDTHGQSLIAFAFAHLLGINLRPRIKGLGRIKLNKVDSNMSQADYINLQDVMDRPINWSLISDYYDEMVKHAAALFLGTAEVEVILKRFITENSKNPLYQALLELGRAIRTTYLCDYLSSKELRIDVEEVLNVIENWNSGNNFIFFGKRGIISSNDDIEQELSILGLHLQQSSLTYINTLMMQQILKKEEWLHRLTIEDKRAITPLFYNHINQYGLYKLDMNERLVIEES</sequence>
<protein>
    <submittedName>
        <fullName evidence="2">Tn3 transposase DDE domain protein</fullName>
    </submittedName>
</protein>
<gene>
    <name evidence="2" type="ORF">SZ25_00391</name>
</gene>
<reference evidence="2 3" key="1">
    <citation type="submission" date="2015-02" db="EMBL/GenBank/DDBJ databases">
        <title>Single cell genomics of a rare environmental alphaproteobacterium provides unique insights into Rickettsiaceae evolution.</title>
        <authorList>
            <person name="Martijn J."/>
            <person name="Schulz F."/>
            <person name="Zaremba-Niedzwiedzka K."/>
            <person name="Viklund J."/>
            <person name="Stepanauskas R."/>
            <person name="Andersson S.G.E."/>
            <person name="Horn M."/>
            <person name="Guy L."/>
            <person name="Ettema T.J.G."/>
        </authorList>
    </citation>
    <scope>NUCLEOTIDE SEQUENCE [LARGE SCALE GENOMIC DNA]</scope>
    <source>
        <strain evidence="2 3">SCGC AAA041-L04</strain>
    </source>
</reference>
<dbReference type="AlphaFoldDB" id="A0A0F5MP02"/>
<dbReference type="InterPro" id="IPR002513">
    <property type="entry name" value="Tn3_Tnp_DDE_dom"/>
</dbReference>
<proteinExistence type="predicted"/>
<dbReference type="GO" id="GO:0006313">
    <property type="term" value="P:DNA transposition"/>
    <property type="evidence" value="ECO:0007669"/>
    <property type="project" value="InterPro"/>
</dbReference>
<dbReference type="EMBL" id="JYHA01000063">
    <property type="protein sequence ID" value="KKB96520.1"/>
    <property type="molecule type" value="Genomic_DNA"/>
</dbReference>
<comment type="caution">
    <text evidence="2">The sequence shown here is derived from an EMBL/GenBank/DDBJ whole genome shotgun (WGS) entry which is preliminary data.</text>
</comment>
<dbReference type="Pfam" id="PF01526">
    <property type="entry name" value="DDE_Tnp_Tn3"/>
    <property type="match status" value="1"/>
</dbReference>
<evidence type="ECO:0000313" key="2">
    <source>
        <dbReference type="EMBL" id="KKB96520.1"/>
    </source>
</evidence>
<feature type="domain" description="Tn3 transposase DDE" evidence="1">
    <location>
        <begin position="3"/>
        <end position="394"/>
    </location>
</feature>
<evidence type="ECO:0000259" key="1">
    <source>
        <dbReference type="Pfam" id="PF01526"/>
    </source>
</evidence>
<accession>A0A0F5MP02</accession>
<keyword evidence="3" id="KW-1185">Reference proteome</keyword>
<dbReference type="Proteomes" id="UP000033358">
    <property type="component" value="Unassembled WGS sequence"/>
</dbReference>
<evidence type="ECO:0000313" key="3">
    <source>
        <dbReference type="Proteomes" id="UP000033358"/>
    </source>
</evidence>